<dbReference type="InterPro" id="IPR001810">
    <property type="entry name" value="F-box_dom"/>
</dbReference>
<name>A0A0E0AS49_9ORYZ</name>
<keyword evidence="3" id="KW-1185">Reference proteome</keyword>
<dbReference type="PANTHER" id="PTHR35828:SF25">
    <property type="entry name" value="OS08G0203800 PROTEIN"/>
    <property type="match status" value="1"/>
</dbReference>
<dbReference type="HOGENOM" id="CLU_018793_0_1_1"/>
<evidence type="ECO:0000313" key="3">
    <source>
        <dbReference type="Proteomes" id="UP000026961"/>
    </source>
</evidence>
<dbReference type="SMART" id="SM00256">
    <property type="entry name" value="FBOX"/>
    <property type="match status" value="1"/>
</dbReference>
<accession>A0A0E0AS49</accession>
<dbReference type="AlphaFoldDB" id="A0A0E0AS49"/>
<evidence type="ECO:0000259" key="1">
    <source>
        <dbReference type="SMART" id="SM00256"/>
    </source>
</evidence>
<dbReference type="Pfam" id="PF12937">
    <property type="entry name" value="F-box-like"/>
    <property type="match status" value="1"/>
</dbReference>
<organism evidence="2">
    <name type="scientific">Oryza glumipatula</name>
    <dbReference type="NCBI Taxonomy" id="40148"/>
    <lineage>
        <taxon>Eukaryota</taxon>
        <taxon>Viridiplantae</taxon>
        <taxon>Streptophyta</taxon>
        <taxon>Embryophyta</taxon>
        <taxon>Tracheophyta</taxon>
        <taxon>Spermatophyta</taxon>
        <taxon>Magnoliopsida</taxon>
        <taxon>Liliopsida</taxon>
        <taxon>Poales</taxon>
        <taxon>Poaceae</taxon>
        <taxon>BOP clade</taxon>
        <taxon>Oryzoideae</taxon>
        <taxon>Oryzeae</taxon>
        <taxon>Oryzinae</taxon>
        <taxon>Oryza</taxon>
    </lineage>
</organism>
<dbReference type="SUPFAM" id="SSF81383">
    <property type="entry name" value="F-box domain"/>
    <property type="match status" value="1"/>
</dbReference>
<dbReference type="Gene3D" id="1.20.1280.50">
    <property type="match status" value="1"/>
</dbReference>
<protein>
    <recommendedName>
        <fullName evidence="1">F-box domain-containing protein</fullName>
    </recommendedName>
</protein>
<dbReference type="PANTHER" id="PTHR35828">
    <property type="entry name" value="OS08G0203800 PROTEIN-RELATED"/>
    <property type="match status" value="1"/>
</dbReference>
<reference evidence="2" key="2">
    <citation type="submission" date="2018-05" db="EMBL/GenBank/DDBJ databases">
        <title>OgluRS3 (Oryza glumaepatula Reference Sequence Version 3).</title>
        <authorList>
            <person name="Zhang J."/>
            <person name="Kudrna D."/>
            <person name="Lee S."/>
            <person name="Talag J."/>
            <person name="Welchert J."/>
            <person name="Wing R.A."/>
        </authorList>
    </citation>
    <scope>NUCLEOTIDE SEQUENCE [LARGE SCALE GENOMIC DNA]</scope>
</reference>
<dbReference type="STRING" id="40148.A0A0E0AS49"/>
<feature type="domain" description="F-box" evidence="1">
    <location>
        <begin position="52"/>
        <end position="93"/>
    </location>
</feature>
<dbReference type="Gramene" id="OGLUM08G06360.1">
    <property type="protein sequence ID" value="OGLUM08G06360.1"/>
    <property type="gene ID" value="OGLUM08G06360"/>
</dbReference>
<proteinExistence type="predicted"/>
<dbReference type="eggNOG" id="ENOG502R3Z8">
    <property type="taxonomic scope" value="Eukaryota"/>
</dbReference>
<evidence type="ECO:0000313" key="2">
    <source>
        <dbReference type="EnsemblPlants" id="OGLUM08G06360.1"/>
    </source>
</evidence>
<reference evidence="2" key="1">
    <citation type="submission" date="2015-04" db="UniProtKB">
        <authorList>
            <consortium name="EnsemblPlants"/>
        </authorList>
    </citation>
    <scope>IDENTIFICATION</scope>
</reference>
<dbReference type="Proteomes" id="UP000026961">
    <property type="component" value="Chromosome 8"/>
</dbReference>
<sequence>MIWSPITAKRILWSPMIAIFSPPPPLFSAAASSPASPTRKWRKWAPPAVPVIPEDVVIEILARVPDPTSLFRCAAACRRWLRLIADQAFLLRRWPPGTRVPSLLGFFAQRHQIQANARRKLTKLFPTRAPPLVAAPSRAVGTGRRRLFLTDFVRNAAGAGLFDQAKPLVARGGLLLVRVLPSPSPAPQNALHLCVCNLVTGNHDVLPPLPMDCFEKDGARGYAILTAADHRVSRNPSGGYNTFFQVLLLSIHHGNHQVYLHRFSSAAASAAAAAAIFEISWSTPRNCSEQIRGYVWGPSGNRVAAVSHGAAHWLFSWGVESLYTLDVSIDTDNIGATNIPIDPPPTVFHQSWLYVSVDERLSLLYLCDNKLHIWTKLETQEGGRFLWNCTQSICVGVKMGLFGTESLSTVCIGEESGTMLTLYLSDPNSAYVLDLPSGSITSVDDWKRWFNYMTAVSFEINWHSFFLTRLGDYWYT</sequence>
<dbReference type="EnsemblPlants" id="OGLUM08G06360.1">
    <property type="protein sequence ID" value="OGLUM08G06360.1"/>
    <property type="gene ID" value="OGLUM08G06360"/>
</dbReference>
<dbReference type="InterPro" id="IPR036047">
    <property type="entry name" value="F-box-like_dom_sf"/>
</dbReference>